<sequence>MKKLLTILGSLMISTSGAALVVACGRTNGQKDENKVPVTPPSDKDQGDKKPGEMKPADKDEKKPSEEDKKPEGDKKPDGKKPSEDGMKPGEGKKPENTPTAAGETIRNSHFEFIDTKDPNIKAERAKFLDYRLKEKAKNLLKEYSKDNYNALQKFLEKNPEQAKAYKAFIKDYTKSVVYGDSISGSEIGREFSDERDAQKKEREEYWEKRDREISSGETKLLLENSEFMNSWRKDVEFAKQKYKSAITSASNSTKYLFDSIERYDSLIKAKELKDKLENESAAVISNSEAIRNGAKWEGVSEESRRKAEEVSDSIINNSNWANSTENKEEE</sequence>
<reference evidence="3" key="1">
    <citation type="submission" date="2022-11" db="EMBL/GenBank/DDBJ databases">
        <title>Comparative genomic analysis of Mycoplasma feriruminatoris and the Mycoplasma mycoides cluster.</title>
        <authorList>
            <person name="Baby V."/>
            <person name="Ambroset C."/>
            <person name="Gaurivaud P."/>
            <person name="Boury C."/>
            <person name="Guichoux E."/>
            <person name="Lartigue C."/>
            <person name="Tardy F."/>
            <person name="Sirand-Pugnet P."/>
        </authorList>
    </citation>
    <scope>NUCLEOTIDE SEQUENCE [LARGE SCALE GENOMIC DNA]</scope>
    <source>
        <strain evidence="3">L15181</strain>
    </source>
</reference>
<dbReference type="NCBIfam" id="NF045726">
    <property type="entry name" value="XXplasma_LP"/>
    <property type="match status" value="1"/>
</dbReference>
<dbReference type="NCBIfam" id="NF038029">
    <property type="entry name" value="LP_plasma"/>
    <property type="match status" value="1"/>
</dbReference>
<proteinExistence type="predicted"/>
<evidence type="ECO:0000256" key="1">
    <source>
        <dbReference type="SAM" id="MobiDB-lite"/>
    </source>
</evidence>
<accession>A0ABY8HWB7</accession>
<dbReference type="RefSeq" id="WP_278299950.1">
    <property type="nucleotide sequence ID" value="NZ_CP113498.1"/>
</dbReference>
<dbReference type="PROSITE" id="PS51257">
    <property type="entry name" value="PROKAR_LIPOPROTEIN"/>
    <property type="match status" value="1"/>
</dbReference>
<gene>
    <name evidence="3" type="ORF">MFERI15181_00840</name>
</gene>
<protein>
    <submittedName>
        <fullName evidence="3">Lipoprotein</fullName>
    </submittedName>
</protein>
<evidence type="ECO:0000313" key="3">
    <source>
        <dbReference type="EMBL" id="WFQ93919.1"/>
    </source>
</evidence>
<feature type="compositionally biased region" description="Polar residues" evidence="1">
    <location>
        <begin position="314"/>
        <end position="325"/>
    </location>
</feature>
<dbReference type="EMBL" id="CP113498">
    <property type="protein sequence ID" value="WFQ93919.1"/>
    <property type="molecule type" value="Genomic_DNA"/>
</dbReference>
<name>A0ABY8HWB7_9MOLU</name>
<feature type="region of interest" description="Disordered" evidence="1">
    <location>
        <begin position="190"/>
        <end position="209"/>
    </location>
</feature>
<keyword evidence="4" id="KW-1185">Reference proteome</keyword>
<evidence type="ECO:0000313" key="4">
    <source>
        <dbReference type="Proteomes" id="UP001214039"/>
    </source>
</evidence>
<keyword evidence="3" id="KW-0449">Lipoprotein</keyword>
<feature type="compositionally biased region" description="Basic and acidic residues" evidence="1">
    <location>
        <begin position="42"/>
        <end position="96"/>
    </location>
</feature>
<dbReference type="Proteomes" id="UP001214039">
    <property type="component" value="Chromosome"/>
</dbReference>
<dbReference type="InterPro" id="IPR054816">
    <property type="entry name" value="Lipoprotein_mollicutes-type_CS"/>
</dbReference>
<feature type="region of interest" description="Disordered" evidence="1">
    <location>
        <begin position="295"/>
        <end position="331"/>
    </location>
</feature>
<evidence type="ECO:0000256" key="2">
    <source>
        <dbReference type="SAM" id="SignalP"/>
    </source>
</evidence>
<feature type="signal peptide" evidence="2">
    <location>
        <begin position="1"/>
        <end position="18"/>
    </location>
</feature>
<feature type="region of interest" description="Disordered" evidence="1">
    <location>
        <begin position="27"/>
        <end position="111"/>
    </location>
</feature>
<organism evidence="3 4">
    <name type="scientific">Mycoplasma feriruminatoris</name>
    <dbReference type="NCBI Taxonomy" id="1179777"/>
    <lineage>
        <taxon>Bacteria</taxon>
        <taxon>Bacillati</taxon>
        <taxon>Mycoplasmatota</taxon>
        <taxon>Mollicutes</taxon>
        <taxon>Mycoplasmataceae</taxon>
        <taxon>Mycoplasma</taxon>
    </lineage>
</organism>
<keyword evidence="2" id="KW-0732">Signal</keyword>
<feature type="chain" id="PRO_5046015985" evidence="2">
    <location>
        <begin position="19"/>
        <end position="331"/>
    </location>
</feature>